<keyword evidence="1" id="KW-0812">Transmembrane</keyword>
<dbReference type="Pfam" id="PF12811">
    <property type="entry name" value="BaxI_1"/>
    <property type="match status" value="1"/>
</dbReference>
<dbReference type="EMBL" id="CP140154">
    <property type="protein sequence ID" value="WQG87005.1"/>
    <property type="molecule type" value="Genomic_DNA"/>
</dbReference>
<dbReference type="OrthoDB" id="116480at2"/>
<dbReference type="PANTHER" id="PTHR41282:SF1">
    <property type="entry name" value="CONSERVED TRANSMEMBRANE PROTEIN-RELATED"/>
    <property type="match status" value="1"/>
</dbReference>
<feature type="transmembrane region" description="Helical" evidence="1">
    <location>
        <begin position="219"/>
        <end position="241"/>
    </location>
</feature>
<keyword evidence="1" id="KW-0472">Membrane</keyword>
<reference evidence="2 4" key="1">
    <citation type="submission" date="2016-11" db="EMBL/GenBank/DDBJ databases">
        <authorList>
            <person name="Jaros S."/>
            <person name="Januszkiewicz K."/>
            <person name="Wedrychowicz H."/>
        </authorList>
    </citation>
    <scope>NUCLEOTIDE SEQUENCE [LARGE SCALE GENOMIC DNA]</scope>
    <source>
        <strain evidence="2 4">DSM 784</strain>
    </source>
</reference>
<dbReference type="EMBL" id="FPIZ01000019">
    <property type="protein sequence ID" value="SFW81293.1"/>
    <property type="molecule type" value="Genomic_DNA"/>
</dbReference>
<dbReference type="InterPro" id="IPR010539">
    <property type="entry name" value="BaxI_1-like"/>
</dbReference>
<evidence type="ECO:0000313" key="5">
    <source>
        <dbReference type="Proteomes" id="UP001326715"/>
    </source>
</evidence>
<dbReference type="Proteomes" id="UP001326715">
    <property type="component" value="Chromosome"/>
</dbReference>
<feature type="transmembrane region" description="Helical" evidence="1">
    <location>
        <begin position="61"/>
        <end position="81"/>
    </location>
</feature>
<feature type="transmembrane region" description="Helical" evidence="1">
    <location>
        <begin position="175"/>
        <end position="199"/>
    </location>
</feature>
<dbReference type="STRING" id="1004.SAMN05661012_05078"/>
<accession>A0A1K1SB82</accession>
<feature type="transmembrane region" description="Helical" evidence="1">
    <location>
        <begin position="115"/>
        <end position="135"/>
    </location>
</feature>
<evidence type="ECO:0000313" key="2">
    <source>
        <dbReference type="EMBL" id="SFW81293.1"/>
    </source>
</evidence>
<gene>
    <name evidence="2" type="ORF">SAMN05661012_05078</name>
    <name evidence="3" type="ORF">SR876_18975</name>
</gene>
<feature type="transmembrane region" description="Helical" evidence="1">
    <location>
        <begin position="37"/>
        <end position="55"/>
    </location>
</feature>
<proteinExistence type="predicted"/>
<dbReference type="PIRSF" id="PIRSF009160">
    <property type="entry name" value="UCP009160"/>
    <property type="match status" value="1"/>
</dbReference>
<dbReference type="Proteomes" id="UP000183788">
    <property type="component" value="Unassembled WGS sequence"/>
</dbReference>
<evidence type="ECO:0000256" key="1">
    <source>
        <dbReference type="SAM" id="Phobius"/>
    </source>
</evidence>
<dbReference type="AlphaFoldDB" id="A0A1K1SB82"/>
<sequence length="246" mass="26808">MALFQPNNPVLNEKTFREAALKSTDNSMTVKGTANKTAFLLALVICAAVYSWGVLAREGNIMPFLLIGGIGGFVLAIIISFKKEWAPYLSPAYALAEGLFLGVISALVANFYNGIVMQAVGLTLCTAIAMLVLYKTGVLRATAKFRAIVYTATAGIAVFYLIALVLRLFSIDIPFLHQGGTVGIIFSLVVVAIAALNLILNFDMIEQGTAQGMPKYFEWYAAFGLLVVLVWLYLEILQLLLKLNRR</sequence>
<feature type="transmembrane region" description="Helical" evidence="1">
    <location>
        <begin position="147"/>
        <end position="169"/>
    </location>
</feature>
<keyword evidence="1" id="KW-1133">Transmembrane helix</keyword>
<dbReference type="RefSeq" id="WP_072364098.1">
    <property type="nucleotide sequence ID" value="NZ_CP139972.1"/>
</dbReference>
<evidence type="ECO:0000313" key="3">
    <source>
        <dbReference type="EMBL" id="WQG87005.1"/>
    </source>
</evidence>
<reference evidence="3 5" key="2">
    <citation type="submission" date="2023-11" db="EMBL/GenBank/DDBJ databases">
        <title>MicrobeMod: A computational toolkit for identifying prokaryotic methylation and restriction-modification with nanopore sequencing.</title>
        <authorList>
            <person name="Crits-Christoph A."/>
            <person name="Kang S.C."/>
            <person name="Lee H."/>
            <person name="Ostrov N."/>
        </authorList>
    </citation>
    <scope>NUCLEOTIDE SEQUENCE [LARGE SCALE GENOMIC DNA]</scope>
    <source>
        <strain evidence="3 5">ATCC 23090</strain>
    </source>
</reference>
<feature type="transmembrane region" description="Helical" evidence="1">
    <location>
        <begin position="88"/>
        <end position="109"/>
    </location>
</feature>
<dbReference type="PANTHER" id="PTHR41282">
    <property type="entry name" value="CONSERVED TRANSMEMBRANE PROTEIN-RELATED"/>
    <property type="match status" value="1"/>
</dbReference>
<evidence type="ECO:0000313" key="4">
    <source>
        <dbReference type="Proteomes" id="UP000183788"/>
    </source>
</evidence>
<name>A0A1K1SB82_9BACT</name>
<protein>
    <submittedName>
        <fullName evidence="3">Bax inhibitor-1/YccA family protein</fullName>
    </submittedName>
    <submittedName>
        <fullName evidence="2">Uncharacterized membrane protein, YccA/Bax inhibitor family</fullName>
    </submittedName>
</protein>
<organism evidence="2 4">
    <name type="scientific">Chitinophaga sancti</name>
    <dbReference type="NCBI Taxonomy" id="1004"/>
    <lineage>
        <taxon>Bacteria</taxon>
        <taxon>Pseudomonadati</taxon>
        <taxon>Bacteroidota</taxon>
        <taxon>Chitinophagia</taxon>
        <taxon>Chitinophagales</taxon>
        <taxon>Chitinophagaceae</taxon>
        <taxon>Chitinophaga</taxon>
    </lineage>
</organism>
<keyword evidence="5" id="KW-1185">Reference proteome</keyword>